<evidence type="ECO:0000313" key="2">
    <source>
        <dbReference type="EMBL" id="CAA9221389.1"/>
    </source>
</evidence>
<sequence length="43" mass="4635">CAALPLRSSRTGSLSASGTPSFVSEDRRRGRSRRCCAAAQPRR</sequence>
<evidence type="ECO:0000256" key="1">
    <source>
        <dbReference type="SAM" id="MobiDB-lite"/>
    </source>
</evidence>
<feature type="region of interest" description="Disordered" evidence="1">
    <location>
        <begin position="1"/>
        <end position="43"/>
    </location>
</feature>
<feature type="non-terminal residue" evidence="2">
    <location>
        <position position="43"/>
    </location>
</feature>
<dbReference type="AlphaFoldDB" id="A0A6J4HHC5"/>
<accession>A0A6J4HHC5</accession>
<name>A0A6J4HHC5_9BACT</name>
<proteinExistence type="predicted"/>
<organism evidence="2">
    <name type="scientific">uncultured Chthoniobacterales bacterium</name>
    <dbReference type="NCBI Taxonomy" id="1836801"/>
    <lineage>
        <taxon>Bacteria</taxon>
        <taxon>Pseudomonadati</taxon>
        <taxon>Verrucomicrobiota</taxon>
        <taxon>Spartobacteria</taxon>
        <taxon>Chthoniobacterales</taxon>
        <taxon>environmental samples</taxon>
    </lineage>
</organism>
<dbReference type="EMBL" id="CADCTA010000037">
    <property type="protein sequence ID" value="CAA9221389.1"/>
    <property type="molecule type" value="Genomic_DNA"/>
</dbReference>
<gene>
    <name evidence="2" type="ORF">AVDCRST_MAG42-607</name>
</gene>
<feature type="non-terminal residue" evidence="2">
    <location>
        <position position="1"/>
    </location>
</feature>
<protein>
    <submittedName>
        <fullName evidence="2">Uncharacterized protein</fullName>
    </submittedName>
</protein>
<reference evidence="2" key="1">
    <citation type="submission" date="2020-02" db="EMBL/GenBank/DDBJ databases">
        <authorList>
            <person name="Meier V. D."/>
        </authorList>
    </citation>
    <scope>NUCLEOTIDE SEQUENCE</scope>
    <source>
        <strain evidence="2">AVDCRST_MAG42</strain>
    </source>
</reference>
<feature type="compositionally biased region" description="Polar residues" evidence="1">
    <location>
        <begin position="8"/>
        <end position="22"/>
    </location>
</feature>